<evidence type="ECO:0000313" key="8">
    <source>
        <dbReference type="EMBL" id="VVO44590.1"/>
    </source>
</evidence>
<keyword evidence="3" id="KW-0479">Metal-binding</keyword>
<sequence precursor="true">MKFSFVQNSNPSRRRVLRDAFTLALAASPLASLAKAATETRAVDENAEDVTFAAGPRPLVQYPQKRPLTLVTTRPPHLETPFAVFNEGPITPNDAFFVRYHLANFPTSIDPDSYRLTIKGSVDTPLSLSLAELKSLAEPIEVVAVNQCSGNSRGFSMPRVFGAQLGNGSMGNARWVGVSLKTVLEKAGVQADARQVTFRGLDKPVLPSTPEFIKALDISHAMDGEPMIAWSMNGTDLPFLNGYPIRLVVPGYFGTYWIKHLSEIEVLDHTFDGFFMAKGYRVPDNDCLCIAPGTTAAQTKPISKLAVRSFITSVKQGDVLPLQKSVVLKGIAFDGGAGVNKVQVSIDGGKHWREARLGQDLGRFSFREWTLPITFTRKGATQLMVRASNSAGETQPLRADWNPGGYRRHVVETSHVTVA</sequence>
<dbReference type="GO" id="GO:0006790">
    <property type="term" value="P:sulfur compound metabolic process"/>
    <property type="evidence" value="ECO:0007669"/>
    <property type="project" value="TreeGrafter"/>
</dbReference>
<evidence type="ECO:0000256" key="5">
    <source>
        <dbReference type="SAM" id="SignalP"/>
    </source>
</evidence>
<evidence type="ECO:0000259" key="7">
    <source>
        <dbReference type="Pfam" id="PF03404"/>
    </source>
</evidence>
<gene>
    <name evidence="8" type="primary">yedY</name>
    <name evidence="8" type="ORF">PS710_06455</name>
</gene>
<dbReference type="InterPro" id="IPR005066">
    <property type="entry name" value="MoCF_OxRdtse_dimer"/>
</dbReference>
<dbReference type="PANTHER" id="PTHR19372">
    <property type="entry name" value="SULFITE REDUCTASE"/>
    <property type="match status" value="1"/>
</dbReference>
<dbReference type="GO" id="GO:0008482">
    <property type="term" value="F:sulfite oxidase activity"/>
    <property type="evidence" value="ECO:0007669"/>
    <property type="project" value="TreeGrafter"/>
</dbReference>
<dbReference type="EC" id="1.8.-.-" evidence="8"/>
<evidence type="ECO:0000256" key="3">
    <source>
        <dbReference type="ARBA" id="ARBA00022723"/>
    </source>
</evidence>
<dbReference type="GO" id="GO:0030151">
    <property type="term" value="F:molybdenum ion binding"/>
    <property type="evidence" value="ECO:0007669"/>
    <property type="project" value="InterPro"/>
</dbReference>
<feature type="domain" description="Oxidoreductase molybdopterin-binding" evidence="6">
    <location>
        <begin position="105"/>
        <end position="274"/>
    </location>
</feature>
<feature type="domain" description="Moybdenum cofactor oxidoreductase dimerisation" evidence="7">
    <location>
        <begin position="301"/>
        <end position="403"/>
    </location>
</feature>
<dbReference type="Gene3D" id="3.90.420.10">
    <property type="entry name" value="Oxidoreductase, molybdopterin-binding domain"/>
    <property type="match status" value="1"/>
</dbReference>
<keyword evidence="5" id="KW-0732">Signal</keyword>
<evidence type="ECO:0000256" key="1">
    <source>
        <dbReference type="ARBA" id="ARBA00001924"/>
    </source>
</evidence>
<dbReference type="GO" id="GO:0043546">
    <property type="term" value="F:molybdopterin cofactor binding"/>
    <property type="evidence" value="ECO:0007669"/>
    <property type="project" value="TreeGrafter"/>
</dbReference>
<dbReference type="EMBL" id="CABVHW010000055">
    <property type="protein sequence ID" value="VVO44590.1"/>
    <property type="molecule type" value="Genomic_DNA"/>
</dbReference>
<evidence type="ECO:0000256" key="4">
    <source>
        <dbReference type="ARBA" id="ARBA00023002"/>
    </source>
</evidence>
<dbReference type="PRINTS" id="PR00407">
    <property type="entry name" value="EUMOPTERIN"/>
</dbReference>
<dbReference type="AlphaFoldDB" id="A0A5E7FZ10"/>
<dbReference type="FunFam" id="3.90.420.10:FF:000007">
    <property type="entry name" value="Sulfite:cytochrome c oxidoreductase subunit A"/>
    <property type="match status" value="1"/>
</dbReference>
<dbReference type="RefSeq" id="WP_150768134.1">
    <property type="nucleotide sequence ID" value="NZ_CABVHW010000055.1"/>
</dbReference>
<comment type="cofactor">
    <cofactor evidence="1">
        <name>Mo-molybdopterin</name>
        <dbReference type="ChEBI" id="CHEBI:71302"/>
    </cofactor>
</comment>
<evidence type="ECO:0000259" key="6">
    <source>
        <dbReference type="Pfam" id="PF00174"/>
    </source>
</evidence>
<evidence type="ECO:0000313" key="9">
    <source>
        <dbReference type="Proteomes" id="UP000381093"/>
    </source>
</evidence>
<reference evidence="8 9" key="1">
    <citation type="submission" date="2019-09" db="EMBL/GenBank/DDBJ databases">
        <authorList>
            <person name="Chandra G."/>
            <person name="Truman W A."/>
        </authorList>
    </citation>
    <scope>NUCLEOTIDE SEQUENCE [LARGE SCALE GENOMIC DNA]</scope>
    <source>
        <strain evidence="8">PS710</strain>
    </source>
</reference>
<feature type="signal peptide" evidence="5">
    <location>
        <begin position="1"/>
        <end position="36"/>
    </location>
</feature>
<dbReference type="SUPFAM" id="SSF81296">
    <property type="entry name" value="E set domains"/>
    <property type="match status" value="1"/>
</dbReference>
<dbReference type="Pfam" id="PF00174">
    <property type="entry name" value="Oxidored_molyb"/>
    <property type="match status" value="1"/>
</dbReference>
<dbReference type="InterPro" id="IPR000572">
    <property type="entry name" value="OxRdtase_Mopterin-bd_dom"/>
</dbReference>
<feature type="chain" id="PRO_5022741950" evidence="5">
    <location>
        <begin position="37"/>
        <end position="419"/>
    </location>
</feature>
<protein>
    <submittedName>
        <fullName evidence="8">Sulfoxide reductase catalytic subunit YedY</fullName>
        <ecNumber evidence="8">1.8.-.-</ecNumber>
    </submittedName>
</protein>
<dbReference type="InterPro" id="IPR014756">
    <property type="entry name" value="Ig_E-set"/>
</dbReference>
<dbReference type="GO" id="GO:0020037">
    <property type="term" value="F:heme binding"/>
    <property type="evidence" value="ECO:0007669"/>
    <property type="project" value="TreeGrafter"/>
</dbReference>
<accession>A0A5E7FZ10</accession>
<dbReference type="PANTHER" id="PTHR19372:SF7">
    <property type="entry name" value="SULFITE OXIDASE, MITOCHONDRIAL"/>
    <property type="match status" value="1"/>
</dbReference>
<name>A0A5E7FZ10_PSEFL</name>
<dbReference type="Pfam" id="PF03404">
    <property type="entry name" value="Mo-co_dimer"/>
    <property type="match status" value="1"/>
</dbReference>
<dbReference type="Proteomes" id="UP000381093">
    <property type="component" value="Unassembled WGS sequence"/>
</dbReference>
<dbReference type="InterPro" id="IPR008335">
    <property type="entry name" value="Mopterin_OxRdtase_euk"/>
</dbReference>
<keyword evidence="2" id="KW-0500">Molybdenum</keyword>
<organism evidence="8 9">
    <name type="scientific">Pseudomonas fluorescens</name>
    <dbReference type="NCBI Taxonomy" id="294"/>
    <lineage>
        <taxon>Bacteria</taxon>
        <taxon>Pseudomonadati</taxon>
        <taxon>Pseudomonadota</taxon>
        <taxon>Gammaproteobacteria</taxon>
        <taxon>Pseudomonadales</taxon>
        <taxon>Pseudomonadaceae</taxon>
        <taxon>Pseudomonas</taxon>
    </lineage>
</organism>
<keyword evidence="4 8" id="KW-0560">Oxidoreductase</keyword>
<evidence type="ECO:0000256" key="2">
    <source>
        <dbReference type="ARBA" id="ARBA00022505"/>
    </source>
</evidence>
<dbReference type="SUPFAM" id="SSF56524">
    <property type="entry name" value="Oxidoreductase molybdopterin-binding domain"/>
    <property type="match status" value="1"/>
</dbReference>
<dbReference type="InterPro" id="IPR036374">
    <property type="entry name" value="OxRdtase_Mopterin-bd_sf"/>
</dbReference>
<proteinExistence type="predicted"/>
<dbReference type="Gene3D" id="2.60.40.650">
    <property type="match status" value="1"/>
</dbReference>